<accession>A0A1F6LKE0</accession>
<keyword evidence="1" id="KW-0472">Membrane</keyword>
<dbReference type="EMBL" id="MFPS01000006">
    <property type="protein sequence ID" value="OGH59773.1"/>
    <property type="molecule type" value="Genomic_DNA"/>
</dbReference>
<protein>
    <recommendedName>
        <fullName evidence="4">Tim44-like domain-containing protein</fullName>
    </recommendedName>
</protein>
<dbReference type="Proteomes" id="UP000177067">
    <property type="component" value="Unassembled WGS sequence"/>
</dbReference>
<feature type="transmembrane region" description="Helical" evidence="1">
    <location>
        <begin position="7"/>
        <end position="28"/>
    </location>
</feature>
<evidence type="ECO:0000256" key="1">
    <source>
        <dbReference type="SAM" id="Phobius"/>
    </source>
</evidence>
<organism evidence="2 3">
    <name type="scientific">Candidatus Magasanikbacteria bacterium RIFCSPHIGHO2_01_FULL_33_34</name>
    <dbReference type="NCBI Taxonomy" id="1798671"/>
    <lineage>
        <taxon>Bacteria</taxon>
        <taxon>Candidatus Magasanikiibacteriota</taxon>
    </lineage>
</organism>
<gene>
    <name evidence="2" type="ORF">A2725_02010</name>
</gene>
<keyword evidence="1" id="KW-1133">Transmembrane helix</keyword>
<evidence type="ECO:0000313" key="3">
    <source>
        <dbReference type="Proteomes" id="UP000177067"/>
    </source>
</evidence>
<name>A0A1F6LKE0_9BACT</name>
<dbReference type="AlphaFoldDB" id="A0A1F6LKE0"/>
<evidence type="ECO:0008006" key="4">
    <source>
        <dbReference type="Google" id="ProtNLM"/>
    </source>
</evidence>
<keyword evidence="1" id="KW-0812">Transmembrane</keyword>
<reference evidence="2 3" key="1">
    <citation type="journal article" date="2016" name="Nat. Commun.">
        <title>Thousands of microbial genomes shed light on interconnected biogeochemical processes in an aquifer system.</title>
        <authorList>
            <person name="Anantharaman K."/>
            <person name="Brown C.T."/>
            <person name="Hug L.A."/>
            <person name="Sharon I."/>
            <person name="Castelle C.J."/>
            <person name="Probst A.J."/>
            <person name="Thomas B.C."/>
            <person name="Singh A."/>
            <person name="Wilkins M.J."/>
            <person name="Karaoz U."/>
            <person name="Brodie E.L."/>
            <person name="Williams K.H."/>
            <person name="Hubbard S.S."/>
            <person name="Banfield J.F."/>
        </authorList>
    </citation>
    <scope>NUCLEOTIDE SEQUENCE [LARGE SCALE GENOMIC DNA]</scope>
</reference>
<sequence>MTLRKKIFVFSGLIAGIIIVIFLLLFFLKDKPEVIDSNNNIIDQKDNTFPVVGKNGEAFQDIDTGIFYNTNVNLLADGVPKQDVTEQYLRQLASIFTERFNSYSNQNDNTHIQDALDMSTDKMEQWINTQIIPQSRDYEGVITEVFSTEMERLFDIRAVIKVQAKVTKKKRGSEEIEYKTGHVDLVEVVENQWLVDKFVWD</sequence>
<evidence type="ECO:0000313" key="2">
    <source>
        <dbReference type="EMBL" id="OGH59773.1"/>
    </source>
</evidence>
<comment type="caution">
    <text evidence="2">The sequence shown here is derived from an EMBL/GenBank/DDBJ whole genome shotgun (WGS) entry which is preliminary data.</text>
</comment>
<proteinExistence type="predicted"/>